<feature type="transmembrane region" description="Helical" evidence="5">
    <location>
        <begin position="107"/>
        <end position="124"/>
    </location>
</feature>
<keyword evidence="7" id="KW-0436">Ligase</keyword>
<accession>A0ABY4SE79</accession>
<feature type="transmembrane region" description="Helical" evidence="5">
    <location>
        <begin position="223"/>
        <end position="255"/>
    </location>
</feature>
<feature type="transmembrane region" description="Helical" evidence="5">
    <location>
        <begin position="196"/>
        <end position="217"/>
    </location>
</feature>
<gene>
    <name evidence="7" type="ORF">MW290_28545</name>
</gene>
<keyword evidence="2 5" id="KW-0812">Transmembrane</keyword>
<evidence type="ECO:0000256" key="1">
    <source>
        <dbReference type="ARBA" id="ARBA00004141"/>
    </source>
</evidence>
<name>A0ABY4SE79_AQUTE</name>
<evidence type="ECO:0000313" key="7">
    <source>
        <dbReference type="EMBL" id="URI09509.1"/>
    </source>
</evidence>
<keyword evidence="8" id="KW-1185">Reference proteome</keyword>
<feature type="transmembrane region" description="Helical" evidence="5">
    <location>
        <begin position="77"/>
        <end position="95"/>
    </location>
</feature>
<evidence type="ECO:0000256" key="2">
    <source>
        <dbReference type="ARBA" id="ARBA00022692"/>
    </source>
</evidence>
<evidence type="ECO:0000256" key="4">
    <source>
        <dbReference type="ARBA" id="ARBA00023136"/>
    </source>
</evidence>
<proteinExistence type="predicted"/>
<dbReference type="InterPro" id="IPR051533">
    <property type="entry name" value="WaaL-like"/>
</dbReference>
<feature type="transmembrane region" description="Helical" evidence="5">
    <location>
        <begin position="133"/>
        <end position="154"/>
    </location>
</feature>
<feature type="domain" description="O-antigen ligase-related" evidence="6">
    <location>
        <begin position="229"/>
        <end position="370"/>
    </location>
</feature>
<feature type="transmembrane region" description="Helical" evidence="5">
    <location>
        <begin position="365"/>
        <end position="384"/>
    </location>
</feature>
<evidence type="ECO:0000259" key="6">
    <source>
        <dbReference type="Pfam" id="PF04932"/>
    </source>
</evidence>
<feature type="transmembrane region" description="Helical" evidence="5">
    <location>
        <begin position="43"/>
        <end position="65"/>
    </location>
</feature>
<feature type="transmembrane region" description="Helical" evidence="5">
    <location>
        <begin position="396"/>
        <end position="414"/>
    </location>
</feature>
<evidence type="ECO:0000256" key="3">
    <source>
        <dbReference type="ARBA" id="ARBA00022989"/>
    </source>
</evidence>
<comment type="subcellular location">
    <subcellularLocation>
        <location evidence="1">Membrane</location>
        <topology evidence="1">Multi-pass membrane protein</topology>
    </subcellularLocation>
</comment>
<dbReference type="Pfam" id="PF04932">
    <property type="entry name" value="Wzy_C"/>
    <property type="match status" value="1"/>
</dbReference>
<reference evidence="7" key="1">
    <citation type="submission" date="2022-05" db="EMBL/GenBank/DDBJ databases">
        <title>An RpoN-dependent PEP-CTERM gene is involved in floc formation of an Aquincola tertiaricarbonis strain.</title>
        <authorList>
            <person name="Qiu D."/>
            <person name="Xia M."/>
        </authorList>
    </citation>
    <scope>NUCLEOTIDE SEQUENCE</scope>
    <source>
        <strain evidence="7">RN12</strain>
    </source>
</reference>
<protein>
    <submittedName>
        <fullName evidence="7">O-antigen ligase family protein</fullName>
    </submittedName>
</protein>
<dbReference type="EMBL" id="CP097636">
    <property type="protein sequence ID" value="URI09509.1"/>
    <property type="molecule type" value="Genomic_DNA"/>
</dbReference>
<dbReference type="GO" id="GO:0016874">
    <property type="term" value="F:ligase activity"/>
    <property type="evidence" value="ECO:0007669"/>
    <property type="project" value="UniProtKB-KW"/>
</dbReference>
<dbReference type="PANTHER" id="PTHR37422">
    <property type="entry name" value="TEICHURONIC ACID BIOSYNTHESIS PROTEIN TUAE"/>
    <property type="match status" value="1"/>
</dbReference>
<dbReference type="PANTHER" id="PTHR37422:SF13">
    <property type="entry name" value="LIPOPOLYSACCHARIDE BIOSYNTHESIS PROTEIN PA4999-RELATED"/>
    <property type="match status" value="1"/>
</dbReference>
<evidence type="ECO:0000256" key="5">
    <source>
        <dbReference type="SAM" id="Phobius"/>
    </source>
</evidence>
<sequence>MSVVFWVIASLIVIGVAFGIAVALRFVQIKRWLWLSALSTTFMFYALPIAGVYLSVNLLSGLAAVRSVFDLRLWRVLWVKLAAAMTACLVVSMAWSPSPISGFRDLVYTLPFFFICAAAMQCSLSDKAFAKRVLGGLVVLASIQAILVIIFRLSPTIEARFITSRLAQFFISPNVIAGLFSGSPNNIFDPGKAGGLFVNANAAAAYMGCIAMVGWYLGRAERWWVVSACAALSWCAVFFTGSKAGTICAVFIPSFQVGLTVLRAKRVGIATAALVCFLVAAGALAAPFVWLAYTKTGFTQASTETLSVRQVIWSFAWSMFKQHPFGGLGHGGWEERFPLYALALGINPNYPAHNAFIILWSKGGLLAGICGIGFAASFLQWAFANSFRLSSEASRTFCLGLAWGFLWVLIQALGENFGLIGEPHIASLLAIASGIAIGEHLQSTTNNDRD</sequence>
<keyword evidence="3 5" id="KW-1133">Transmembrane helix</keyword>
<keyword evidence="4 5" id="KW-0472">Membrane</keyword>
<organism evidence="7 8">
    <name type="scientific">Aquincola tertiaricarbonis</name>
    <dbReference type="NCBI Taxonomy" id="391953"/>
    <lineage>
        <taxon>Bacteria</taxon>
        <taxon>Pseudomonadati</taxon>
        <taxon>Pseudomonadota</taxon>
        <taxon>Betaproteobacteria</taxon>
        <taxon>Burkholderiales</taxon>
        <taxon>Sphaerotilaceae</taxon>
        <taxon>Aquincola</taxon>
    </lineage>
</organism>
<dbReference type="Proteomes" id="UP001056201">
    <property type="component" value="Chromosome 2"/>
</dbReference>
<dbReference type="InterPro" id="IPR007016">
    <property type="entry name" value="O-antigen_ligase-rel_domated"/>
</dbReference>
<evidence type="ECO:0000313" key="8">
    <source>
        <dbReference type="Proteomes" id="UP001056201"/>
    </source>
</evidence>
<feature type="transmembrane region" description="Helical" evidence="5">
    <location>
        <begin position="267"/>
        <end position="293"/>
    </location>
</feature>
<dbReference type="RefSeq" id="WP_250197737.1">
    <property type="nucleotide sequence ID" value="NZ_CP097636.1"/>
</dbReference>